<evidence type="ECO:0000313" key="2">
    <source>
        <dbReference type="Proteomes" id="UP001060215"/>
    </source>
</evidence>
<keyword evidence="2" id="KW-1185">Reference proteome</keyword>
<evidence type="ECO:0000313" key="1">
    <source>
        <dbReference type="EMBL" id="KAI7991129.1"/>
    </source>
</evidence>
<sequence>MGEDCSSSNENLRTNWTPPMDNYFIELLIDQVRGGNKTGNVFSKGAWTEMIALFNEQFGFRHETGVLKNRYKWLRKQYNNIKILVQNGFRWDEKQQMVTADNHVWDEYIKDHPDMHTYRTKVVPFYNELYMICGHAVADGRYSLSCFDVDYENEAKLLDDQSPAKVDRIKIDWSQKMDEYFVQLMLEQVHKGNKIGRTFKNKAWSHMISQFNTKVGYQYGKVILKNRCNILRRQYNAIKFLLGQNGFSWDETQQMLIADDHVWNKVIKASRNFHRYRNKIVPFYIDTCLIYGNESTNPRNDSAPRNSSYENRAPTTSGGIAMLEGCKETLDWGSDTNLNDQQKKRQLEVQPTFQPSKKAQKINDVGMEDAMQEMAVAVTTLTTKKKKNGNCISTKNVIDALQAIPDIDEDLLLDACDFLEDERRARMFLALDETLRKKWLTRKLRP</sequence>
<organism evidence="1 2">
    <name type="scientific">Camellia lanceoleosa</name>
    <dbReference type="NCBI Taxonomy" id="1840588"/>
    <lineage>
        <taxon>Eukaryota</taxon>
        <taxon>Viridiplantae</taxon>
        <taxon>Streptophyta</taxon>
        <taxon>Embryophyta</taxon>
        <taxon>Tracheophyta</taxon>
        <taxon>Spermatophyta</taxon>
        <taxon>Magnoliopsida</taxon>
        <taxon>eudicotyledons</taxon>
        <taxon>Gunneridae</taxon>
        <taxon>Pentapetalae</taxon>
        <taxon>asterids</taxon>
        <taxon>Ericales</taxon>
        <taxon>Theaceae</taxon>
        <taxon>Camellia</taxon>
    </lineage>
</organism>
<name>A0ACC0FRX7_9ERIC</name>
<protein>
    <submittedName>
        <fullName evidence="1">L10-interacting MYB domain-containing protein</fullName>
    </submittedName>
</protein>
<dbReference type="EMBL" id="CM045770">
    <property type="protein sequence ID" value="KAI7991129.1"/>
    <property type="molecule type" value="Genomic_DNA"/>
</dbReference>
<accession>A0ACC0FRX7</accession>
<proteinExistence type="predicted"/>
<dbReference type="Proteomes" id="UP001060215">
    <property type="component" value="Chromosome 13"/>
</dbReference>
<gene>
    <name evidence="1" type="ORF">LOK49_LG12G02043</name>
</gene>
<reference evidence="1 2" key="1">
    <citation type="journal article" date="2022" name="Plant J.">
        <title>Chromosome-level genome of Camellia lanceoleosa provides a valuable resource for understanding genome evolution and self-incompatibility.</title>
        <authorList>
            <person name="Gong W."/>
            <person name="Xiao S."/>
            <person name="Wang L."/>
            <person name="Liao Z."/>
            <person name="Chang Y."/>
            <person name="Mo W."/>
            <person name="Hu G."/>
            <person name="Li W."/>
            <person name="Zhao G."/>
            <person name="Zhu H."/>
            <person name="Hu X."/>
            <person name="Ji K."/>
            <person name="Xiang X."/>
            <person name="Song Q."/>
            <person name="Yuan D."/>
            <person name="Jin S."/>
            <person name="Zhang L."/>
        </authorList>
    </citation>
    <scope>NUCLEOTIDE SEQUENCE [LARGE SCALE GENOMIC DNA]</scope>
    <source>
        <strain evidence="1">SQ_2022a</strain>
    </source>
</reference>
<comment type="caution">
    <text evidence="1">The sequence shown here is derived from an EMBL/GenBank/DDBJ whole genome shotgun (WGS) entry which is preliminary data.</text>
</comment>